<dbReference type="EMBL" id="FNAC01000029">
    <property type="protein sequence ID" value="SDD42336.1"/>
    <property type="molecule type" value="Genomic_DNA"/>
</dbReference>
<dbReference type="InterPro" id="IPR010994">
    <property type="entry name" value="RuvA_2-like"/>
</dbReference>
<evidence type="ECO:0000313" key="2">
    <source>
        <dbReference type="EMBL" id="SDD42336.1"/>
    </source>
</evidence>
<dbReference type="PANTHER" id="PTHR21180:SF32">
    <property type="entry name" value="ENDONUCLEASE_EXONUCLEASE_PHOSPHATASE FAMILY DOMAIN-CONTAINING PROTEIN 1"/>
    <property type="match status" value="1"/>
</dbReference>
<keyword evidence="3" id="KW-1185">Reference proteome</keyword>
<dbReference type="Proteomes" id="UP000199060">
    <property type="component" value="Unassembled WGS sequence"/>
</dbReference>
<organism evidence="2 3">
    <name type="scientific">Algoriphagus faecimaris</name>
    <dbReference type="NCBI Taxonomy" id="686796"/>
    <lineage>
        <taxon>Bacteria</taxon>
        <taxon>Pseudomonadati</taxon>
        <taxon>Bacteroidota</taxon>
        <taxon>Cytophagia</taxon>
        <taxon>Cytophagales</taxon>
        <taxon>Cyclobacteriaceae</taxon>
        <taxon>Algoriphagus</taxon>
    </lineage>
</organism>
<accession>A0A1G6UNN8</accession>
<dbReference type="PANTHER" id="PTHR21180">
    <property type="entry name" value="ENDONUCLEASE/EXONUCLEASE/PHOSPHATASE FAMILY DOMAIN-CONTAINING PROTEIN 1"/>
    <property type="match status" value="1"/>
</dbReference>
<dbReference type="Pfam" id="PF12836">
    <property type="entry name" value="HHH_3"/>
    <property type="match status" value="2"/>
</dbReference>
<feature type="transmembrane region" description="Helical" evidence="1">
    <location>
        <begin position="12"/>
        <end position="28"/>
    </location>
</feature>
<dbReference type="SUPFAM" id="SSF47781">
    <property type="entry name" value="RuvA domain 2-like"/>
    <property type="match status" value="2"/>
</dbReference>
<sequence>MKLSFGFSRRESTGYILLMPFLLFLVFAPKVMNKLAKIEVDVQDQFLKNRIDSLQGAGFFKVEPKGLLFNPEDTAKKSYSERMGSIQKIPFSESDSVTLQIVPGIGPALAARIVNYRENIGGFHSEMQLEEIFGLKPEVVEKLWEFFEFDPGIYKKLAINELDVADLAKHPYIGYGEAKVIVAFRKQHGNYSGSEDLLKIKIFKSEWIKKLEPYLEF</sequence>
<dbReference type="GO" id="GO:0015628">
    <property type="term" value="P:protein secretion by the type II secretion system"/>
    <property type="evidence" value="ECO:0007669"/>
    <property type="project" value="TreeGrafter"/>
</dbReference>
<protein>
    <submittedName>
        <fullName evidence="2">DNA uptake protein ComE</fullName>
    </submittedName>
</protein>
<reference evidence="3" key="1">
    <citation type="submission" date="2016-10" db="EMBL/GenBank/DDBJ databases">
        <authorList>
            <person name="Varghese N."/>
            <person name="Submissions S."/>
        </authorList>
    </citation>
    <scope>NUCLEOTIDE SEQUENCE [LARGE SCALE GENOMIC DNA]</scope>
    <source>
        <strain evidence="3">DSM 23095</strain>
    </source>
</reference>
<evidence type="ECO:0000313" key="3">
    <source>
        <dbReference type="Proteomes" id="UP000199060"/>
    </source>
</evidence>
<dbReference type="GO" id="GO:0015627">
    <property type="term" value="C:type II protein secretion system complex"/>
    <property type="evidence" value="ECO:0007669"/>
    <property type="project" value="TreeGrafter"/>
</dbReference>
<evidence type="ECO:0000256" key="1">
    <source>
        <dbReference type="SAM" id="Phobius"/>
    </source>
</evidence>
<dbReference type="Gene3D" id="1.10.150.280">
    <property type="entry name" value="AF1531-like domain"/>
    <property type="match status" value="2"/>
</dbReference>
<dbReference type="STRING" id="686796.SAMN04488104_102925"/>
<gene>
    <name evidence="2" type="ORF">SAMN04488104_102925</name>
</gene>
<name>A0A1G6UNN8_9BACT</name>
<dbReference type="AlphaFoldDB" id="A0A1G6UNN8"/>
<keyword evidence="1" id="KW-0472">Membrane</keyword>
<dbReference type="InterPro" id="IPR051675">
    <property type="entry name" value="Endo/Exo/Phosphatase_dom_1"/>
</dbReference>
<keyword evidence="1" id="KW-1133">Transmembrane helix</keyword>
<keyword evidence="1" id="KW-0812">Transmembrane</keyword>
<proteinExistence type="predicted"/>